<proteinExistence type="predicted"/>
<keyword evidence="1" id="KW-0812">Transmembrane</keyword>
<reference evidence="2" key="1">
    <citation type="submission" date="2018-02" db="EMBL/GenBank/DDBJ databases">
        <title>Rhizophora mucronata_Transcriptome.</title>
        <authorList>
            <person name="Meera S.P."/>
            <person name="Sreeshan A."/>
            <person name="Augustine A."/>
        </authorList>
    </citation>
    <scope>NUCLEOTIDE SEQUENCE</scope>
    <source>
        <tissue evidence="2">Leaf</tissue>
    </source>
</reference>
<accession>A0A2P2P880</accession>
<keyword evidence="1" id="KW-1133">Transmembrane helix</keyword>
<feature type="transmembrane region" description="Helical" evidence="1">
    <location>
        <begin position="21"/>
        <end position="39"/>
    </location>
</feature>
<keyword evidence="1" id="KW-0472">Membrane</keyword>
<dbReference type="EMBL" id="GGEC01070415">
    <property type="protein sequence ID" value="MBX50899.1"/>
    <property type="molecule type" value="Transcribed_RNA"/>
</dbReference>
<organism evidence="2">
    <name type="scientific">Rhizophora mucronata</name>
    <name type="common">Asiatic mangrove</name>
    <dbReference type="NCBI Taxonomy" id="61149"/>
    <lineage>
        <taxon>Eukaryota</taxon>
        <taxon>Viridiplantae</taxon>
        <taxon>Streptophyta</taxon>
        <taxon>Embryophyta</taxon>
        <taxon>Tracheophyta</taxon>
        <taxon>Spermatophyta</taxon>
        <taxon>Magnoliopsida</taxon>
        <taxon>eudicotyledons</taxon>
        <taxon>Gunneridae</taxon>
        <taxon>Pentapetalae</taxon>
        <taxon>rosids</taxon>
        <taxon>fabids</taxon>
        <taxon>Malpighiales</taxon>
        <taxon>Rhizophoraceae</taxon>
        <taxon>Rhizophora</taxon>
    </lineage>
</organism>
<dbReference type="AlphaFoldDB" id="A0A2P2P880"/>
<evidence type="ECO:0000313" key="2">
    <source>
        <dbReference type="EMBL" id="MBX50899.1"/>
    </source>
</evidence>
<protein>
    <submittedName>
        <fullName evidence="2">Uncharacterized protein</fullName>
    </submittedName>
</protein>
<sequence>MCMLTQMKARNMEEILLLQKIFIICNIIFHPYGILMTKLTN</sequence>
<evidence type="ECO:0000256" key="1">
    <source>
        <dbReference type="SAM" id="Phobius"/>
    </source>
</evidence>
<name>A0A2P2P880_RHIMU</name>